<reference evidence="1 2" key="1">
    <citation type="journal article" date="2015" name="Genome Announc.">
        <title>Expanding the biotechnology potential of lactobacilli through comparative genomics of 213 strains and associated genera.</title>
        <authorList>
            <person name="Sun Z."/>
            <person name="Harris H.M."/>
            <person name="McCann A."/>
            <person name="Guo C."/>
            <person name="Argimon S."/>
            <person name="Zhang W."/>
            <person name="Yang X."/>
            <person name="Jeffery I.B."/>
            <person name="Cooney J.C."/>
            <person name="Kagawa T.F."/>
            <person name="Liu W."/>
            <person name="Song Y."/>
            <person name="Salvetti E."/>
            <person name="Wrobel A."/>
            <person name="Rasinkangas P."/>
            <person name="Parkhill J."/>
            <person name="Rea M.C."/>
            <person name="O'Sullivan O."/>
            <person name="Ritari J."/>
            <person name="Douillard F.P."/>
            <person name="Paul Ross R."/>
            <person name="Yang R."/>
            <person name="Briner A.E."/>
            <person name="Felis G.E."/>
            <person name="de Vos W.M."/>
            <person name="Barrangou R."/>
            <person name="Klaenhammer T.R."/>
            <person name="Caufield P.W."/>
            <person name="Cui Y."/>
            <person name="Zhang H."/>
            <person name="O'Toole P.W."/>
        </authorList>
    </citation>
    <scope>NUCLEOTIDE SEQUENCE [LARGE SCALE GENOMIC DNA]</scope>
    <source>
        <strain evidence="1 2">DSM 15814</strain>
    </source>
</reference>
<dbReference type="RefSeq" id="WP_017261542.1">
    <property type="nucleotide sequence ID" value="NZ_AUAW01000035.1"/>
</dbReference>
<gene>
    <name evidence="1" type="ORF">FD35_GL000804</name>
</gene>
<evidence type="ECO:0000313" key="1">
    <source>
        <dbReference type="EMBL" id="KRL53838.1"/>
    </source>
</evidence>
<evidence type="ECO:0000313" key="2">
    <source>
        <dbReference type="Proteomes" id="UP000051999"/>
    </source>
</evidence>
<dbReference type="EMBL" id="AZFF01000014">
    <property type="protein sequence ID" value="KRL53838.1"/>
    <property type="molecule type" value="Genomic_DNA"/>
</dbReference>
<dbReference type="eggNOG" id="COG4912">
    <property type="taxonomic scope" value="Bacteria"/>
</dbReference>
<dbReference type="Gene3D" id="1.25.10.90">
    <property type="match status" value="1"/>
</dbReference>
<dbReference type="SUPFAM" id="SSF48371">
    <property type="entry name" value="ARM repeat"/>
    <property type="match status" value="1"/>
</dbReference>
<dbReference type="PATRIC" id="fig|1114972.6.peg.809"/>
<dbReference type="STRING" id="1114972.FD35_GL000804"/>
<dbReference type="PANTHER" id="PTHR34070">
    <property type="entry name" value="ARMADILLO-TYPE FOLD"/>
    <property type="match status" value="1"/>
</dbReference>
<dbReference type="AlphaFoldDB" id="A0A0R1RBQ0"/>
<dbReference type="InterPro" id="IPR014825">
    <property type="entry name" value="DNA_alkylation"/>
</dbReference>
<dbReference type="Proteomes" id="UP000051999">
    <property type="component" value="Unassembled WGS sequence"/>
</dbReference>
<dbReference type="OrthoDB" id="9775346at2"/>
<dbReference type="InterPro" id="IPR016024">
    <property type="entry name" value="ARM-type_fold"/>
</dbReference>
<dbReference type="CDD" id="cd07064">
    <property type="entry name" value="AlkD_like_1"/>
    <property type="match status" value="1"/>
</dbReference>
<keyword evidence="2" id="KW-1185">Reference proteome</keyword>
<dbReference type="PANTHER" id="PTHR34070:SF1">
    <property type="entry name" value="DNA ALKYLATION REPAIR PROTEIN"/>
    <property type="match status" value="1"/>
</dbReference>
<name>A0A0R1RBQ0_9LACO</name>
<protein>
    <submittedName>
        <fullName evidence="1">DNA alkylation repair enzyme</fullName>
    </submittedName>
</protein>
<accession>A0A0R1RBQ0</accession>
<dbReference type="Pfam" id="PF08713">
    <property type="entry name" value="DNA_alkylation"/>
    <property type="match status" value="1"/>
</dbReference>
<sequence>MITAFLKGDPEMAEGMAAYMKNKFLFAGVKSPERRQQEHTLLIDSKQLTLSALRRQFATLYALPEREYQYAAIDMMQHNVTRLTQDELAWLSDYITVKPWWDSVDAIRGVIGRVVKRHPDWLAEVGSWYKEKPDFWQRRVGIILQLGFKTLTDEAYLSEMMLADLATDEFFIQKAIGWSLRDYSKTNPDWVRQFIADHQSKMSSLAVREGSKYLN</sequence>
<proteinExistence type="predicted"/>
<comment type="caution">
    <text evidence="1">The sequence shown here is derived from an EMBL/GenBank/DDBJ whole genome shotgun (WGS) entry which is preliminary data.</text>
</comment>
<organism evidence="1 2">
    <name type="scientific">Furfurilactobacillus rossiae DSM 15814</name>
    <dbReference type="NCBI Taxonomy" id="1114972"/>
    <lineage>
        <taxon>Bacteria</taxon>
        <taxon>Bacillati</taxon>
        <taxon>Bacillota</taxon>
        <taxon>Bacilli</taxon>
        <taxon>Lactobacillales</taxon>
        <taxon>Lactobacillaceae</taxon>
        <taxon>Furfurilactobacillus</taxon>
    </lineage>
</organism>